<evidence type="ECO:0000256" key="10">
    <source>
        <dbReference type="ARBA" id="ARBA00022741"/>
    </source>
</evidence>
<gene>
    <name evidence="22" type="ORF">M0R45_024054</name>
</gene>
<dbReference type="Pfam" id="PF23598">
    <property type="entry name" value="LRR_14"/>
    <property type="match status" value="1"/>
</dbReference>
<dbReference type="Pfam" id="PF00069">
    <property type="entry name" value="Pkinase"/>
    <property type="match status" value="1"/>
</dbReference>
<dbReference type="PRINTS" id="PR00019">
    <property type="entry name" value="LEURICHRPT"/>
</dbReference>
<evidence type="ECO:0000313" key="23">
    <source>
        <dbReference type="Proteomes" id="UP001457282"/>
    </source>
</evidence>
<keyword evidence="13 19" id="KW-1133">Transmembrane helix</keyword>
<keyword evidence="6" id="KW-0808">Transferase</keyword>
<keyword evidence="11" id="KW-0418">Kinase</keyword>
<dbReference type="InterPro" id="IPR003591">
    <property type="entry name" value="Leu-rich_rpt_typical-subtyp"/>
</dbReference>
<keyword evidence="12 17" id="KW-0067">ATP-binding</keyword>
<evidence type="ECO:0000256" key="1">
    <source>
        <dbReference type="ARBA" id="ARBA00004162"/>
    </source>
</evidence>
<evidence type="ECO:0000256" key="19">
    <source>
        <dbReference type="SAM" id="Phobius"/>
    </source>
</evidence>
<dbReference type="GO" id="GO:0005524">
    <property type="term" value="F:ATP binding"/>
    <property type="evidence" value="ECO:0007669"/>
    <property type="project" value="UniProtKB-UniRule"/>
</dbReference>
<feature type="chain" id="PRO_5043565013" description="Protein kinase domain-containing protein" evidence="20">
    <location>
        <begin position="28"/>
        <end position="1112"/>
    </location>
</feature>
<dbReference type="PROSITE" id="PS50011">
    <property type="entry name" value="PROTEIN_KINASE_DOM"/>
    <property type="match status" value="1"/>
</dbReference>
<evidence type="ECO:0000256" key="6">
    <source>
        <dbReference type="ARBA" id="ARBA00022679"/>
    </source>
</evidence>
<reference evidence="22 23" key="1">
    <citation type="journal article" date="2023" name="G3 (Bethesda)">
        <title>A chromosome-length genome assembly and annotation of blackberry (Rubus argutus, cv. 'Hillquist').</title>
        <authorList>
            <person name="Bruna T."/>
            <person name="Aryal R."/>
            <person name="Dudchenko O."/>
            <person name="Sargent D.J."/>
            <person name="Mead D."/>
            <person name="Buti M."/>
            <person name="Cavallini A."/>
            <person name="Hytonen T."/>
            <person name="Andres J."/>
            <person name="Pham M."/>
            <person name="Weisz D."/>
            <person name="Mascagni F."/>
            <person name="Usai G."/>
            <person name="Natali L."/>
            <person name="Bassil N."/>
            <person name="Fernandez G.E."/>
            <person name="Lomsadze A."/>
            <person name="Armour M."/>
            <person name="Olukolu B."/>
            <person name="Poorten T."/>
            <person name="Britton C."/>
            <person name="Davik J."/>
            <person name="Ashrafi H."/>
            <person name="Aiden E.L."/>
            <person name="Borodovsky M."/>
            <person name="Worthington M."/>
        </authorList>
    </citation>
    <scope>NUCLEOTIDE SEQUENCE [LARGE SCALE GENOMIC DNA]</scope>
    <source>
        <strain evidence="22">PI 553951</strain>
    </source>
</reference>
<dbReference type="SMART" id="SM00220">
    <property type="entry name" value="S_TKc"/>
    <property type="match status" value="1"/>
</dbReference>
<dbReference type="Gene3D" id="1.10.510.10">
    <property type="entry name" value="Transferase(Phosphotransferase) domain 1"/>
    <property type="match status" value="1"/>
</dbReference>
<dbReference type="SUPFAM" id="SSF56112">
    <property type="entry name" value="Protein kinase-like (PK-like)"/>
    <property type="match status" value="1"/>
</dbReference>
<keyword evidence="23" id="KW-1185">Reference proteome</keyword>
<evidence type="ECO:0000256" key="5">
    <source>
        <dbReference type="ARBA" id="ARBA00022614"/>
    </source>
</evidence>
<protein>
    <recommendedName>
        <fullName evidence="21">Protein kinase domain-containing protein</fullName>
    </recommendedName>
</protein>
<dbReference type="FunFam" id="3.80.10.10:FF:000393">
    <property type="entry name" value="LRR receptor-like serine/threonine-protein kinase RCH1"/>
    <property type="match status" value="1"/>
</dbReference>
<keyword evidence="8 20" id="KW-0732">Signal</keyword>
<feature type="transmembrane region" description="Helical" evidence="19">
    <location>
        <begin position="704"/>
        <end position="729"/>
    </location>
</feature>
<feature type="binding site" evidence="17">
    <location>
        <position position="807"/>
    </location>
    <ligand>
        <name>ATP</name>
        <dbReference type="ChEBI" id="CHEBI:30616"/>
    </ligand>
</feature>
<evidence type="ECO:0000256" key="2">
    <source>
        <dbReference type="ARBA" id="ARBA00004479"/>
    </source>
</evidence>
<dbReference type="Pfam" id="PF00560">
    <property type="entry name" value="LRR_1"/>
    <property type="match status" value="3"/>
</dbReference>
<evidence type="ECO:0000256" key="12">
    <source>
        <dbReference type="ARBA" id="ARBA00022840"/>
    </source>
</evidence>
<evidence type="ECO:0000256" key="14">
    <source>
        <dbReference type="ARBA" id="ARBA00023136"/>
    </source>
</evidence>
<dbReference type="FunFam" id="1.10.510.10:FF:000276">
    <property type="entry name" value="LRR receptor-like serine/threonine-protein kinase RCH1"/>
    <property type="match status" value="1"/>
</dbReference>
<comment type="caution">
    <text evidence="22">The sequence shown here is derived from an EMBL/GenBank/DDBJ whole genome shotgun (WGS) entry which is preliminary data.</text>
</comment>
<dbReference type="InterPro" id="IPR001611">
    <property type="entry name" value="Leu-rich_rpt"/>
</dbReference>
<dbReference type="PROSITE" id="PS00108">
    <property type="entry name" value="PROTEIN_KINASE_ST"/>
    <property type="match status" value="1"/>
</dbReference>
<feature type="domain" description="Protein kinase" evidence="21">
    <location>
        <begin position="779"/>
        <end position="1063"/>
    </location>
</feature>
<evidence type="ECO:0000256" key="9">
    <source>
        <dbReference type="ARBA" id="ARBA00022737"/>
    </source>
</evidence>
<dbReference type="Gene3D" id="3.80.10.10">
    <property type="entry name" value="Ribonuclease Inhibitor"/>
    <property type="match status" value="3"/>
</dbReference>
<dbReference type="InterPro" id="IPR055414">
    <property type="entry name" value="LRR_R13L4/SHOC2-like"/>
</dbReference>
<evidence type="ECO:0000256" key="20">
    <source>
        <dbReference type="SAM" id="SignalP"/>
    </source>
</evidence>
<evidence type="ECO:0000256" key="4">
    <source>
        <dbReference type="ARBA" id="ARBA00022527"/>
    </source>
</evidence>
<evidence type="ECO:0000256" key="8">
    <source>
        <dbReference type="ARBA" id="ARBA00022729"/>
    </source>
</evidence>
<evidence type="ECO:0000256" key="7">
    <source>
        <dbReference type="ARBA" id="ARBA00022692"/>
    </source>
</evidence>
<dbReference type="SUPFAM" id="SSF52058">
    <property type="entry name" value="L domain-like"/>
    <property type="match status" value="2"/>
</dbReference>
<dbReference type="PANTHER" id="PTHR27000:SF679">
    <property type="entry name" value="OS01G0170300 PROTEIN"/>
    <property type="match status" value="1"/>
</dbReference>
<dbReference type="Pfam" id="PF08263">
    <property type="entry name" value="LRRNT_2"/>
    <property type="match status" value="1"/>
</dbReference>
<dbReference type="SMART" id="SM00369">
    <property type="entry name" value="LRR_TYP"/>
    <property type="match status" value="9"/>
</dbReference>
<dbReference type="PROSITE" id="PS00107">
    <property type="entry name" value="PROTEIN_KINASE_ATP"/>
    <property type="match status" value="1"/>
</dbReference>
<evidence type="ECO:0000256" key="17">
    <source>
        <dbReference type="PROSITE-ProRule" id="PRU10141"/>
    </source>
</evidence>
<dbReference type="FunFam" id="3.80.10.10:FF:000095">
    <property type="entry name" value="LRR receptor-like serine/threonine-protein kinase GSO1"/>
    <property type="match status" value="1"/>
</dbReference>
<evidence type="ECO:0000256" key="16">
    <source>
        <dbReference type="ARBA" id="ARBA00023180"/>
    </source>
</evidence>
<keyword evidence="7 19" id="KW-0812">Transmembrane</keyword>
<feature type="signal peptide" evidence="20">
    <location>
        <begin position="1"/>
        <end position="27"/>
    </location>
</feature>
<comment type="subcellular location">
    <subcellularLocation>
        <location evidence="1">Cell membrane</location>
        <topology evidence="1">Single-pass membrane protein</topology>
    </subcellularLocation>
    <subcellularLocation>
        <location evidence="2">Membrane</location>
        <topology evidence="2">Single-pass type I membrane protein</topology>
    </subcellularLocation>
</comment>
<evidence type="ECO:0000256" key="3">
    <source>
        <dbReference type="ARBA" id="ARBA00008684"/>
    </source>
</evidence>
<dbReference type="SMART" id="SM00365">
    <property type="entry name" value="LRR_SD22"/>
    <property type="match status" value="5"/>
</dbReference>
<evidence type="ECO:0000313" key="22">
    <source>
        <dbReference type="EMBL" id="KAK9926845.1"/>
    </source>
</evidence>
<dbReference type="FunFam" id="3.80.10.10:FF:000472">
    <property type="entry name" value="LRR receptor-like serine/threonine-protein kinase RCH1"/>
    <property type="match status" value="1"/>
</dbReference>
<evidence type="ECO:0000256" key="11">
    <source>
        <dbReference type="ARBA" id="ARBA00022777"/>
    </source>
</evidence>
<evidence type="ECO:0000256" key="18">
    <source>
        <dbReference type="SAM" id="MobiDB-lite"/>
    </source>
</evidence>
<evidence type="ECO:0000256" key="13">
    <source>
        <dbReference type="ARBA" id="ARBA00022989"/>
    </source>
</evidence>
<dbReference type="GO" id="GO:0005886">
    <property type="term" value="C:plasma membrane"/>
    <property type="evidence" value="ECO:0007669"/>
    <property type="project" value="UniProtKB-SubCell"/>
</dbReference>
<keyword evidence="10 17" id="KW-0547">Nucleotide-binding</keyword>
<dbReference type="AlphaFoldDB" id="A0AAW1WRX9"/>
<feature type="compositionally biased region" description="Low complexity" evidence="18">
    <location>
        <begin position="1070"/>
        <end position="1079"/>
    </location>
</feature>
<dbReference type="GO" id="GO:0004674">
    <property type="term" value="F:protein serine/threonine kinase activity"/>
    <property type="evidence" value="ECO:0007669"/>
    <property type="project" value="UniProtKB-KW"/>
</dbReference>
<dbReference type="InterPro" id="IPR017441">
    <property type="entry name" value="Protein_kinase_ATP_BS"/>
</dbReference>
<dbReference type="Pfam" id="PF13855">
    <property type="entry name" value="LRR_8"/>
    <property type="match status" value="3"/>
</dbReference>
<keyword evidence="5" id="KW-0433">Leucine-rich repeat</keyword>
<organism evidence="22 23">
    <name type="scientific">Rubus argutus</name>
    <name type="common">Southern blackberry</name>
    <dbReference type="NCBI Taxonomy" id="59490"/>
    <lineage>
        <taxon>Eukaryota</taxon>
        <taxon>Viridiplantae</taxon>
        <taxon>Streptophyta</taxon>
        <taxon>Embryophyta</taxon>
        <taxon>Tracheophyta</taxon>
        <taxon>Spermatophyta</taxon>
        <taxon>Magnoliopsida</taxon>
        <taxon>eudicotyledons</taxon>
        <taxon>Gunneridae</taxon>
        <taxon>Pentapetalae</taxon>
        <taxon>rosids</taxon>
        <taxon>fabids</taxon>
        <taxon>Rosales</taxon>
        <taxon>Rosaceae</taxon>
        <taxon>Rosoideae</taxon>
        <taxon>Rosoideae incertae sedis</taxon>
        <taxon>Rubus</taxon>
    </lineage>
</organism>
<dbReference type="InterPro" id="IPR008271">
    <property type="entry name" value="Ser/Thr_kinase_AS"/>
</dbReference>
<dbReference type="PANTHER" id="PTHR27000">
    <property type="entry name" value="LEUCINE-RICH REPEAT RECEPTOR-LIKE PROTEIN KINASE FAMILY PROTEIN-RELATED"/>
    <property type="match status" value="1"/>
</dbReference>
<keyword evidence="15" id="KW-0675">Receptor</keyword>
<feature type="region of interest" description="Disordered" evidence="18">
    <location>
        <begin position="1059"/>
        <end position="1079"/>
    </location>
</feature>
<proteinExistence type="inferred from homology"/>
<dbReference type="InterPro" id="IPR013210">
    <property type="entry name" value="LRR_N_plant-typ"/>
</dbReference>
<name>A0AAW1WRX9_RUBAR</name>
<keyword evidence="4" id="KW-0723">Serine/threonine-protein kinase</keyword>
<sequence>MPVNPWNFFSFLILSSFLLLHFPAALALNQQGQALVSWKQSLNGSPEGLSNWDPSDETPCGWFGVTCNFNNQVVELNLKYIDLLGKVPSNFTSLLTLNKLVLSGANLTGSIPREISTLKELTSLDLSDNALSGEIPIEICELPHLAELCLSTNRLEGAIPVQIGNLESLKSLVLYDNQLSGNIPNTIGNLHQLQVIRAGGNKNLQGPLPHEIGNCTDLVMLGLAETSISGFLPPSLGLLKKLETLAVYTTLLSGSIPPELGDCTELRDIYLYENSMSGSVPSKLGNLKNLQNLLLWQNSLVGVIPPELGNCHQLLVIDISMNSLTGSIPQTFGNLTSLQELQLSVNQISGEIPAQLGNCRELTHIELDNNQITGGIPFELGKLFNLTILFLWQNKLEGVIPSSISNCHNLEAVDFSQNGLTGSIPGGLFQLQKLTKLLLLSNNLSSQIPPEIGNCSSLIRFRASNNKLTGAIPQQIGNLRNLNFLDLGLNRLNRNIPEGLSGCRNLTFLDLHSNSITGNLPAGFNLLVSLQLVDFSDNLIEGTLSPGLGSLISLTKLVLGKNRFTGTIPSQLGSCGKLQLLDLGGNELTGTIPASLGKIPALEIALNLSWNQLSGEIPKEFTDLDKLGILDLSHNQLSGDLQFLADMQNLVVLNVSHNNFTGRVPDTPFFAKLPLSVMSGNPSLCLSGSQCAANKPGWSHRRNIAARVAMVVLLCIACTLLLAALYIILGARKRAQPGFFGGDHEPDPEDDTEVDVSPPWEVTLYQKLDLSIVDVARSLTPCNVIGRGRSGVVYRVAIPSGLSLAVKRFRTSEKHSAAAFSSEIATLARIRHRNIVRLLGWGANRKTKLLFYDYLANGNLGSLLHEGCAGFVEWDTRIKIALGVAEGLAYLHHDCRPAILHRDVKAQNILLGDRYEAVLADFGLARLVEDDQNGPFSANLQFAGSYGYIAPEYGCMLKITAKSDVYSYGVVLLEIITGKRPVDPSFTDGQHVIQWVRDHLKSKKDPVEILDQKLQGYPDTQIQEMLQALGISLLCTSNRAEDRPTMKDVAALLREIRHDQPSTGSEAHKPASNAVKNSSSSVTPAQLLMLQGSSHCSLAYSSSSAAYLSGTQ</sequence>
<dbReference type="InterPro" id="IPR032675">
    <property type="entry name" value="LRR_dom_sf"/>
</dbReference>
<keyword evidence="16" id="KW-0325">Glycoprotein</keyword>
<accession>A0AAW1WRX9</accession>
<dbReference type="InterPro" id="IPR000719">
    <property type="entry name" value="Prot_kinase_dom"/>
</dbReference>
<dbReference type="Proteomes" id="UP001457282">
    <property type="component" value="Unassembled WGS sequence"/>
</dbReference>
<comment type="similarity">
    <text evidence="3">Belongs to the protein kinase superfamily. Ser/Thr protein kinase family.</text>
</comment>
<dbReference type="SUPFAM" id="SSF52047">
    <property type="entry name" value="RNI-like"/>
    <property type="match status" value="1"/>
</dbReference>
<dbReference type="InterPro" id="IPR011009">
    <property type="entry name" value="Kinase-like_dom_sf"/>
</dbReference>
<evidence type="ECO:0000259" key="21">
    <source>
        <dbReference type="PROSITE" id="PS50011"/>
    </source>
</evidence>
<keyword evidence="14 19" id="KW-0472">Membrane</keyword>
<dbReference type="GO" id="GO:0001653">
    <property type="term" value="F:peptide receptor activity"/>
    <property type="evidence" value="ECO:0007669"/>
    <property type="project" value="UniProtKB-ARBA"/>
</dbReference>
<evidence type="ECO:0000256" key="15">
    <source>
        <dbReference type="ARBA" id="ARBA00023170"/>
    </source>
</evidence>
<dbReference type="Gene3D" id="3.30.200.20">
    <property type="entry name" value="Phosphorylase Kinase, domain 1"/>
    <property type="match status" value="1"/>
</dbReference>
<keyword evidence="9" id="KW-0677">Repeat</keyword>
<dbReference type="EMBL" id="JBEDUW010000005">
    <property type="protein sequence ID" value="KAK9926845.1"/>
    <property type="molecule type" value="Genomic_DNA"/>
</dbReference>